<name>A0A8J3AAM8_9ACTN</name>
<evidence type="ECO:0000313" key="3">
    <source>
        <dbReference type="Proteomes" id="UP000650511"/>
    </source>
</evidence>
<evidence type="ECO:0008006" key="4">
    <source>
        <dbReference type="Google" id="ProtNLM"/>
    </source>
</evidence>
<feature type="region of interest" description="Disordered" evidence="1">
    <location>
        <begin position="1"/>
        <end position="49"/>
    </location>
</feature>
<protein>
    <recommendedName>
        <fullName evidence="4">DUF3618 domain-containing protein</fullName>
    </recommendedName>
</protein>
<comment type="caution">
    <text evidence="2">The sequence shown here is derived from an EMBL/GenBank/DDBJ whole genome shotgun (WGS) entry which is preliminary data.</text>
</comment>
<dbReference type="RefSeq" id="WP_165404068.1">
    <property type="nucleotide sequence ID" value="NZ_BMHA01000014.1"/>
</dbReference>
<proteinExistence type="predicted"/>
<evidence type="ECO:0000313" key="2">
    <source>
        <dbReference type="EMBL" id="GGI09269.1"/>
    </source>
</evidence>
<reference evidence="2" key="2">
    <citation type="submission" date="2020-09" db="EMBL/GenBank/DDBJ databases">
        <authorList>
            <person name="Sun Q."/>
            <person name="Zhou Y."/>
        </authorList>
    </citation>
    <scope>NUCLEOTIDE SEQUENCE</scope>
    <source>
        <strain evidence="2">CGMCC 1.14988</strain>
    </source>
</reference>
<gene>
    <name evidence="2" type="ORF">GCM10011354_33240</name>
</gene>
<dbReference type="AlphaFoldDB" id="A0A8J3AAM8"/>
<accession>A0A8J3AAM8</accession>
<organism evidence="2 3">
    <name type="scientific">Egicoccus halophilus</name>
    <dbReference type="NCBI Taxonomy" id="1670830"/>
    <lineage>
        <taxon>Bacteria</taxon>
        <taxon>Bacillati</taxon>
        <taxon>Actinomycetota</taxon>
        <taxon>Nitriliruptoria</taxon>
        <taxon>Egicoccales</taxon>
        <taxon>Egicoccaceae</taxon>
        <taxon>Egicoccus</taxon>
    </lineage>
</organism>
<feature type="compositionally biased region" description="Pro residues" evidence="1">
    <location>
        <begin position="185"/>
        <end position="213"/>
    </location>
</feature>
<reference evidence="2" key="1">
    <citation type="journal article" date="2014" name="Int. J. Syst. Evol. Microbiol.">
        <title>Complete genome sequence of Corynebacterium casei LMG S-19264T (=DSM 44701T), isolated from a smear-ripened cheese.</title>
        <authorList>
            <consortium name="US DOE Joint Genome Institute (JGI-PGF)"/>
            <person name="Walter F."/>
            <person name="Albersmeier A."/>
            <person name="Kalinowski J."/>
            <person name="Ruckert C."/>
        </authorList>
    </citation>
    <scope>NUCLEOTIDE SEQUENCE</scope>
    <source>
        <strain evidence="2">CGMCC 1.14988</strain>
    </source>
</reference>
<dbReference type="Proteomes" id="UP000650511">
    <property type="component" value="Unassembled WGS sequence"/>
</dbReference>
<feature type="region of interest" description="Disordered" evidence="1">
    <location>
        <begin position="180"/>
        <end position="248"/>
    </location>
</feature>
<feature type="compositionally biased region" description="Basic and acidic residues" evidence="1">
    <location>
        <begin position="21"/>
        <end position="37"/>
    </location>
</feature>
<keyword evidence="3" id="KW-1185">Reference proteome</keyword>
<evidence type="ECO:0000256" key="1">
    <source>
        <dbReference type="SAM" id="MobiDB-lite"/>
    </source>
</evidence>
<sequence>MSAGDAAQRVKRQVQDGVAKAQHEFEAAKAEAQRVNERAQLPPAEDADDALRQVRELRESIDRDLATLEARVPPRDTLIGQARAVGGAAVGGLGLIGAISTLQQQRKQKKKFEREADRMARAVASHLPAAVAEVSPPVRPRVVEPDDGGGGGLGRKLAIVVLLASATFAVWSQLRNRADENDLWGPPPAPEAEGTVPPPTPASPPDTGPPPTPGSGTRLQTHAADTPNPPSGGSTASGEVSDGRPASP</sequence>
<dbReference type="EMBL" id="BMHA01000014">
    <property type="protein sequence ID" value="GGI09269.1"/>
    <property type="molecule type" value="Genomic_DNA"/>
</dbReference>